<keyword evidence="2" id="KW-0472">Membrane</keyword>
<reference evidence="4" key="1">
    <citation type="journal article" date="2018" name="Virology">
        <title>A giant virus infecting green algae encodes key fermentation genes.</title>
        <authorList>
            <person name="Schvarcz C.R."/>
            <person name="Steward G.F."/>
        </authorList>
    </citation>
    <scope>NUCLEOTIDE SEQUENCE [LARGE SCALE GENOMIC DNA]</scope>
</reference>
<accession>A0A2P0VN18</accession>
<dbReference type="EMBL" id="KY322437">
    <property type="protein sequence ID" value="AUF82283.1"/>
    <property type="molecule type" value="Genomic_DNA"/>
</dbReference>
<dbReference type="Gene3D" id="3.40.30.10">
    <property type="entry name" value="Glutaredoxin"/>
    <property type="match status" value="1"/>
</dbReference>
<organism evidence="4">
    <name type="scientific">Tetraselmis virus 1</name>
    <dbReference type="NCBI Taxonomy" id="2060617"/>
    <lineage>
        <taxon>Viruses</taxon>
        <taxon>Varidnaviria</taxon>
        <taxon>Bamfordvirae</taxon>
        <taxon>Nucleocytoviricota</taxon>
        <taxon>Megaviricetes</taxon>
        <taxon>Imitervirales</taxon>
        <taxon>Allomimiviridae</taxon>
        <taxon>Oceanusvirus</taxon>
        <taxon>Oceanusvirus kaneohense</taxon>
    </lineage>
</organism>
<evidence type="ECO:0000313" key="5">
    <source>
        <dbReference type="Proteomes" id="UP000244773"/>
    </source>
</evidence>
<keyword evidence="5" id="KW-1185">Reference proteome</keyword>
<sequence>MPKAKATPDIMKKINSLKKMLFTKKALTIVLALVLVVSLVTLFYYLFRKPKDSSTASISIDGSTVSVETSDGTNVSISAPGDDQKETFEDGSKVIEYYAMEGCPYCKQFDPIWSDVEGTVKASPSGSSLVMKKWEVSTPDGKKKAMENGINAFPHVQKTEKGETVVFEGNRTPEELKKFCLE</sequence>
<feature type="region of interest" description="Disordered" evidence="1">
    <location>
        <begin position="65"/>
        <end position="86"/>
    </location>
</feature>
<dbReference type="Pfam" id="PF00085">
    <property type="entry name" value="Thioredoxin"/>
    <property type="match status" value="1"/>
</dbReference>
<proteinExistence type="predicted"/>
<feature type="domain" description="Thioredoxin" evidence="3">
    <location>
        <begin position="56"/>
        <end position="182"/>
    </location>
</feature>
<keyword evidence="2" id="KW-0812">Transmembrane</keyword>
<dbReference type="PROSITE" id="PS51352">
    <property type="entry name" value="THIOREDOXIN_2"/>
    <property type="match status" value="1"/>
</dbReference>
<feature type="compositionally biased region" description="Polar residues" evidence="1">
    <location>
        <begin position="65"/>
        <end position="77"/>
    </location>
</feature>
<evidence type="ECO:0000256" key="1">
    <source>
        <dbReference type="SAM" id="MobiDB-lite"/>
    </source>
</evidence>
<name>A0A2P0VN18_9VIRU</name>
<evidence type="ECO:0000313" key="4">
    <source>
        <dbReference type="EMBL" id="AUF82283.1"/>
    </source>
</evidence>
<evidence type="ECO:0000259" key="3">
    <source>
        <dbReference type="PROSITE" id="PS51352"/>
    </source>
</evidence>
<dbReference type="Proteomes" id="UP000244773">
    <property type="component" value="Segment"/>
</dbReference>
<feature type="transmembrane region" description="Helical" evidence="2">
    <location>
        <begin position="26"/>
        <end position="47"/>
    </location>
</feature>
<dbReference type="InterPro" id="IPR036249">
    <property type="entry name" value="Thioredoxin-like_sf"/>
</dbReference>
<evidence type="ECO:0000256" key="2">
    <source>
        <dbReference type="SAM" id="Phobius"/>
    </source>
</evidence>
<gene>
    <name evidence="4" type="ORF">TetV_191</name>
</gene>
<dbReference type="InterPro" id="IPR013766">
    <property type="entry name" value="Thioredoxin_domain"/>
</dbReference>
<dbReference type="SUPFAM" id="SSF52833">
    <property type="entry name" value="Thioredoxin-like"/>
    <property type="match status" value="1"/>
</dbReference>
<protein>
    <submittedName>
        <fullName evidence="4">Thioredoxin domain-containing protein</fullName>
    </submittedName>
</protein>
<keyword evidence="2" id="KW-1133">Transmembrane helix</keyword>